<feature type="transmembrane region" description="Helical" evidence="6">
    <location>
        <begin position="388"/>
        <end position="408"/>
    </location>
</feature>
<evidence type="ECO:0000256" key="1">
    <source>
        <dbReference type="ARBA" id="ARBA00004651"/>
    </source>
</evidence>
<dbReference type="HOGENOM" id="CLU_008255_7_0_7"/>
<dbReference type="PANTHER" id="PTHR34697">
    <property type="entry name" value="PHOSPHATIDYLGLYCEROL LYSYLTRANSFERASE"/>
    <property type="match status" value="1"/>
</dbReference>
<evidence type="ECO:0000256" key="5">
    <source>
        <dbReference type="ARBA" id="ARBA00023136"/>
    </source>
</evidence>
<feature type="transmembrane region" description="Helical" evidence="6">
    <location>
        <begin position="319"/>
        <end position="341"/>
    </location>
</feature>
<dbReference type="EMBL" id="AM746676">
    <property type="protein sequence ID" value="CAN93645.1"/>
    <property type="molecule type" value="Genomic_DNA"/>
</dbReference>
<dbReference type="KEGG" id="scl:sce3485"/>
<comment type="subcellular location">
    <subcellularLocation>
        <location evidence="1">Cell membrane</location>
        <topology evidence="1">Multi-pass membrane protein</topology>
    </subcellularLocation>
</comment>
<feature type="domain" description="Phosphatidylglycerol lysyltransferase C-terminal" evidence="7">
    <location>
        <begin position="535"/>
        <end position="818"/>
    </location>
</feature>
<evidence type="ECO:0000256" key="4">
    <source>
        <dbReference type="ARBA" id="ARBA00022989"/>
    </source>
</evidence>
<name>A9GRM6_SORC5</name>
<reference evidence="8 9" key="1">
    <citation type="journal article" date="2007" name="Nat. Biotechnol.">
        <title>Complete genome sequence of the myxobacterium Sorangium cellulosum.</title>
        <authorList>
            <person name="Schneiker S."/>
            <person name="Perlova O."/>
            <person name="Kaiser O."/>
            <person name="Gerth K."/>
            <person name="Alici A."/>
            <person name="Altmeyer M.O."/>
            <person name="Bartels D."/>
            <person name="Bekel T."/>
            <person name="Beyer S."/>
            <person name="Bode E."/>
            <person name="Bode H.B."/>
            <person name="Bolten C.J."/>
            <person name="Choudhuri J.V."/>
            <person name="Doss S."/>
            <person name="Elnakady Y.A."/>
            <person name="Frank B."/>
            <person name="Gaigalat L."/>
            <person name="Goesmann A."/>
            <person name="Groeger C."/>
            <person name="Gross F."/>
            <person name="Jelsbak L."/>
            <person name="Jelsbak L."/>
            <person name="Kalinowski J."/>
            <person name="Kegler C."/>
            <person name="Knauber T."/>
            <person name="Konietzny S."/>
            <person name="Kopp M."/>
            <person name="Krause L."/>
            <person name="Krug D."/>
            <person name="Linke B."/>
            <person name="Mahmud T."/>
            <person name="Martinez-Arias R."/>
            <person name="McHardy A.C."/>
            <person name="Merai M."/>
            <person name="Meyer F."/>
            <person name="Mormann S."/>
            <person name="Munoz-Dorado J."/>
            <person name="Perez J."/>
            <person name="Pradella S."/>
            <person name="Rachid S."/>
            <person name="Raddatz G."/>
            <person name="Rosenau F."/>
            <person name="Rueckert C."/>
            <person name="Sasse F."/>
            <person name="Scharfe M."/>
            <person name="Schuster S.C."/>
            <person name="Suen G."/>
            <person name="Treuner-Lange A."/>
            <person name="Velicer G.J."/>
            <person name="Vorholter F.-J."/>
            <person name="Weissman K.J."/>
            <person name="Welch R.D."/>
            <person name="Wenzel S.C."/>
            <person name="Whitworth D.E."/>
            <person name="Wilhelm S."/>
            <person name="Wittmann C."/>
            <person name="Bloecker H."/>
            <person name="Puehler A."/>
            <person name="Mueller R."/>
        </authorList>
    </citation>
    <scope>NUCLEOTIDE SEQUENCE [LARGE SCALE GENOMIC DNA]</scope>
    <source>
        <strain evidence="9">So ce56</strain>
    </source>
</reference>
<dbReference type="InterPro" id="IPR024320">
    <property type="entry name" value="LPG_synthase_C"/>
</dbReference>
<feature type="transmembrane region" description="Helical" evidence="6">
    <location>
        <begin position="130"/>
        <end position="152"/>
    </location>
</feature>
<dbReference type="PANTHER" id="PTHR34697:SF2">
    <property type="entry name" value="PHOSPHATIDYLGLYCEROL LYSYLTRANSFERASE"/>
    <property type="match status" value="1"/>
</dbReference>
<dbReference type="GO" id="GO:0005886">
    <property type="term" value="C:plasma membrane"/>
    <property type="evidence" value="ECO:0007669"/>
    <property type="project" value="UniProtKB-SubCell"/>
</dbReference>
<dbReference type="Proteomes" id="UP000002139">
    <property type="component" value="Chromosome"/>
</dbReference>
<keyword evidence="9" id="KW-1185">Reference proteome</keyword>
<feature type="transmembrane region" description="Helical" evidence="6">
    <location>
        <begin position="198"/>
        <end position="221"/>
    </location>
</feature>
<evidence type="ECO:0000256" key="3">
    <source>
        <dbReference type="ARBA" id="ARBA00022692"/>
    </source>
</evidence>
<dbReference type="AlphaFoldDB" id="A9GRM6"/>
<proteinExistence type="predicted"/>
<protein>
    <recommendedName>
        <fullName evidence="7">Phosphatidylglycerol lysyltransferase C-terminal domain-containing protein</fullName>
    </recommendedName>
</protein>
<feature type="transmembrane region" description="Helical" evidence="6">
    <location>
        <begin position="414"/>
        <end position="431"/>
    </location>
</feature>
<evidence type="ECO:0000313" key="8">
    <source>
        <dbReference type="EMBL" id="CAN93645.1"/>
    </source>
</evidence>
<dbReference type="GO" id="GO:0016755">
    <property type="term" value="F:aminoacyltransferase activity"/>
    <property type="evidence" value="ECO:0007669"/>
    <property type="project" value="TreeGrafter"/>
</dbReference>
<dbReference type="InterPro" id="IPR051211">
    <property type="entry name" value="PG_lysyltransferase"/>
</dbReference>
<keyword evidence="4 6" id="KW-1133">Transmembrane helix</keyword>
<evidence type="ECO:0000256" key="6">
    <source>
        <dbReference type="SAM" id="Phobius"/>
    </source>
</evidence>
<dbReference type="eggNOG" id="COG0392">
    <property type="taxonomic scope" value="Bacteria"/>
</dbReference>
<dbReference type="InterPro" id="IPR016181">
    <property type="entry name" value="Acyl_CoA_acyltransferase"/>
</dbReference>
<keyword evidence="5 6" id="KW-0472">Membrane</keyword>
<dbReference type="GO" id="GO:0055091">
    <property type="term" value="P:phospholipid homeostasis"/>
    <property type="evidence" value="ECO:0007669"/>
    <property type="project" value="TreeGrafter"/>
</dbReference>
<feature type="transmembrane region" description="Helical" evidence="6">
    <location>
        <begin position="50"/>
        <end position="71"/>
    </location>
</feature>
<evidence type="ECO:0000256" key="2">
    <source>
        <dbReference type="ARBA" id="ARBA00022475"/>
    </source>
</evidence>
<feature type="transmembrane region" description="Helical" evidence="6">
    <location>
        <begin position="279"/>
        <end position="299"/>
    </location>
</feature>
<dbReference type="SUPFAM" id="SSF55729">
    <property type="entry name" value="Acyl-CoA N-acyltransferases (Nat)"/>
    <property type="match status" value="1"/>
</dbReference>
<evidence type="ECO:0000313" key="9">
    <source>
        <dbReference type="Proteomes" id="UP000002139"/>
    </source>
</evidence>
<keyword evidence="3 6" id="KW-0812">Transmembrane</keyword>
<accession>A9GRM6</accession>
<gene>
    <name evidence="8" type="ordered locus">sce3485</name>
</gene>
<evidence type="ECO:0000259" key="7">
    <source>
        <dbReference type="Pfam" id="PF09924"/>
    </source>
</evidence>
<organism evidence="8 9">
    <name type="scientific">Sorangium cellulosum (strain So ce56)</name>
    <name type="common">Polyangium cellulosum (strain So ce56)</name>
    <dbReference type="NCBI Taxonomy" id="448385"/>
    <lineage>
        <taxon>Bacteria</taxon>
        <taxon>Pseudomonadati</taxon>
        <taxon>Myxococcota</taxon>
        <taxon>Polyangia</taxon>
        <taxon>Polyangiales</taxon>
        <taxon>Polyangiaceae</taxon>
        <taxon>Sorangium</taxon>
    </lineage>
</organism>
<feature type="transmembrane region" description="Helical" evidence="6">
    <location>
        <begin position="158"/>
        <end position="177"/>
    </location>
</feature>
<dbReference type="Pfam" id="PF09924">
    <property type="entry name" value="LPG_synthase_C"/>
    <property type="match status" value="1"/>
</dbReference>
<sequence length="845" mass="92000">MIARMLRALRLLLAVSLLVIAVMALQHLVRPTVAAEVVASLRLVPGRRVALAALVTAVNYAVFSGYEWLAVRYAGERLSFRRAAFASFVAYGISQSLGMSPLTGGAVRWRLYSGWGVSPRAVARIVAFNLLSYWMGMAVLAGLLSLAVPVTGFSVVSAWQRLIGGVLLVLVAVYVGLCARGRPLRLRSLSLAPPAPRFALAGIAFGVIDWALAGSVLAAMAGDVLSISIPRVLTAFLLAQLAGIASQVPGGIGVFESVSLLLLTGSGAASAPALAGRLIAYRALYYLVPLALALLAWLLRELQERGRALSTMAVAGLQVLCDFSPSIAAAGTFLAGAALVLTNAYPGGAAFGRLNHFIPDTLLELSRLLGSVAGAALLFLARGIQRRLAGAFHLTVVLLVVATLLGAARGHPPWHAAGVACLLALFVTLRARFYRRSSLFDDAFSPAWSVAISLVIIGGVSLTVFSRRHAAYSAQTLWQFLTASDAPRALRASVAALATAMLLAWAKLMRPPPVRARVASPSDLARAERLIGAARDTLACLARLGDKSLLFSESGRSFLMFSVQRRSWICLGDPIGPGDEAAELLRRFRELCDEYDAWPVFYQVRPEWLFRYVDLGLRLVKIGETARVDLGAFSLEGHERKALRQIQRKFDRPPYQFELVAPANVPPILPALKVTSDLWLSAKETREKRFSNGCFSPSYLERSPIALLRDERHILAFCNVLMVVEELSIDLMRHRPDSPRGVMDYILLQLLLWGQREGYRWFDFGVAPLSGVEQHRGAPAWTRIAHIMFETERPYHFKGLREYKEKFGPVWSPRYLAYPPGLKLPQVISDLIVLQSGGVKGVLGR</sequence>
<feature type="transmembrane region" description="Helical" evidence="6">
    <location>
        <begin position="443"/>
        <end position="466"/>
    </location>
</feature>
<dbReference type="NCBIfam" id="NF033480">
    <property type="entry name" value="bifunc_MprF"/>
    <property type="match status" value="1"/>
</dbReference>
<keyword evidence="2" id="KW-1003">Cell membrane</keyword>
<feature type="transmembrane region" description="Helical" evidence="6">
    <location>
        <begin position="227"/>
        <end position="245"/>
    </location>
</feature>
<dbReference type="eggNOG" id="COG2898">
    <property type="taxonomic scope" value="Bacteria"/>
</dbReference>
<feature type="transmembrane region" description="Helical" evidence="6">
    <location>
        <begin position="361"/>
        <end position="381"/>
    </location>
</feature>
<dbReference type="STRING" id="448385.sce3485"/>